<dbReference type="PANTHER" id="PTHR11668">
    <property type="entry name" value="SERINE/THREONINE PROTEIN PHOSPHATASE"/>
    <property type="match status" value="1"/>
</dbReference>
<dbReference type="InterPro" id="IPR004843">
    <property type="entry name" value="Calcineurin-like_PHP"/>
</dbReference>
<feature type="domain" description="Serine/threonine specific protein phosphatases" evidence="2">
    <location>
        <begin position="481"/>
        <end position="486"/>
    </location>
</feature>
<dbReference type="SUPFAM" id="SSF56300">
    <property type="entry name" value="Metallo-dependent phosphatases"/>
    <property type="match status" value="1"/>
</dbReference>
<dbReference type="Pfam" id="PF00149">
    <property type="entry name" value="Metallophos"/>
    <property type="match status" value="1"/>
</dbReference>
<dbReference type="InterPro" id="IPR006186">
    <property type="entry name" value="Ser/Thr-sp_prot-phosphatase"/>
</dbReference>
<gene>
    <name evidence="3" type="ORF">RDWZM_003973</name>
</gene>
<evidence type="ECO:0000259" key="2">
    <source>
        <dbReference type="PROSITE" id="PS00125"/>
    </source>
</evidence>
<comment type="similarity">
    <text evidence="1">Belongs to the PPP phosphatase family.</text>
</comment>
<dbReference type="Proteomes" id="UP001142055">
    <property type="component" value="Chromosome 1"/>
</dbReference>
<dbReference type="Gene3D" id="1.10.238.10">
    <property type="entry name" value="EF-hand"/>
    <property type="match status" value="1"/>
</dbReference>
<dbReference type="SUPFAM" id="SSF47473">
    <property type="entry name" value="EF-hand"/>
    <property type="match status" value="1"/>
</dbReference>
<dbReference type="InterPro" id="IPR050341">
    <property type="entry name" value="PP1_catalytic_subunit"/>
</dbReference>
<accession>A0A9Q0RRD2</accession>
<keyword evidence="1" id="KW-0378">Hydrolase</keyword>
<keyword evidence="4" id="KW-1185">Reference proteome</keyword>
<protein>
    <recommendedName>
        <fullName evidence="1">Serine/threonine-protein phosphatase</fullName>
        <ecNumber evidence="1">3.1.3.16</ecNumber>
    </recommendedName>
</protein>
<comment type="caution">
    <text evidence="3">The sequence shown here is derived from an EMBL/GenBank/DDBJ whole genome shotgun (WGS) entry which is preliminary data.</text>
</comment>
<proteinExistence type="inferred from homology"/>
<organism evidence="3 4">
    <name type="scientific">Blomia tropicalis</name>
    <name type="common">Mite</name>
    <dbReference type="NCBI Taxonomy" id="40697"/>
    <lineage>
        <taxon>Eukaryota</taxon>
        <taxon>Metazoa</taxon>
        <taxon>Ecdysozoa</taxon>
        <taxon>Arthropoda</taxon>
        <taxon>Chelicerata</taxon>
        <taxon>Arachnida</taxon>
        <taxon>Acari</taxon>
        <taxon>Acariformes</taxon>
        <taxon>Sarcoptiformes</taxon>
        <taxon>Astigmata</taxon>
        <taxon>Glycyphagoidea</taxon>
        <taxon>Echimyopodidae</taxon>
        <taxon>Blomia</taxon>
    </lineage>
</organism>
<dbReference type="EC" id="3.1.3.16" evidence="1"/>
<evidence type="ECO:0000313" key="4">
    <source>
        <dbReference type="Proteomes" id="UP001142055"/>
    </source>
</evidence>
<evidence type="ECO:0000256" key="1">
    <source>
        <dbReference type="RuleBase" id="RU004273"/>
    </source>
</evidence>
<dbReference type="InterPro" id="IPR011992">
    <property type="entry name" value="EF-hand-dom_pair"/>
</dbReference>
<dbReference type="GO" id="GO:0005634">
    <property type="term" value="C:nucleus"/>
    <property type="evidence" value="ECO:0007669"/>
    <property type="project" value="TreeGrafter"/>
</dbReference>
<dbReference type="GO" id="GO:0005737">
    <property type="term" value="C:cytoplasm"/>
    <property type="evidence" value="ECO:0007669"/>
    <property type="project" value="TreeGrafter"/>
</dbReference>
<dbReference type="SMART" id="SM00156">
    <property type="entry name" value="PP2Ac"/>
    <property type="match status" value="1"/>
</dbReference>
<dbReference type="CDD" id="cd00144">
    <property type="entry name" value="MPP_PPP_family"/>
    <property type="match status" value="1"/>
</dbReference>
<dbReference type="EMBL" id="JAPWDV010000001">
    <property type="protein sequence ID" value="KAJ6225428.1"/>
    <property type="molecule type" value="Genomic_DNA"/>
</dbReference>
<dbReference type="InterPro" id="IPR029052">
    <property type="entry name" value="Metallo-depent_PP-like"/>
</dbReference>
<evidence type="ECO:0000313" key="3">
    <source>
        <dbReference type="EMBL" id="KAJ6225428.1"/>
    </source>
</evidence>
<dbReference type="PANTHER" id="PTHR11668:SF496">
    <property type="entry name" value="SERINE_THREONINE-PROTEIN PHOSPHATASE"/>
    <property type="match status" value="1"/>
</dbReference>
<sequence length="688" mass="79674">MYGDWLLQLIIFIDFNQCTSNCNTSTTLFRWFRIDQLNSNDLFGPEPLIFISRFKTGPRCREFSIERELKPGSSRWKLIQSLEYNETDIANLFTEFILYTYPSMYMSLTLFEEFMKNSKFDFELKSNVYTPNRLYNSFCVVNGSFVMFKDFLLNMVALERDCPHGDIGGEIRTRCIFRFYCKAGADSLEFDELVQIFEDILAASKQRKGNEESPKQSAENVWKLGNLGKEDGLSCEEFVKMVGKLEIRGTARLYRSTQSPLRQMRNKKEIPKLIVRQANLEKLLLTKKIPNHGISENLCIQCSPKNYILGNQSIILKSKKCEINYIQEFAHQMKTEKLSSIEIIKPNSTINELRFTLRRFSSAMYGFPKSDGQKNPKWEKKQDRLMLVDNILNVCNNVREMALKMPRVVHCSSPIYVFGDVHGNFKDLMIYDHLFWRIAPIGCVNNLLFLGDYVDRGDHSVECVIYLFCMMLLLPGKVVLLRGNHEIRHIQQQFTFQRECMDKFGNAIGSQLWEAFNVVFDCFPVCAVIDEQIFASHGGIPSTTIRLESLYDIPVPMPNPMECKVAWEMLWNDPVDNDEYKLFLSLYPSKDNFPMCPHGYSPNMKRGTAFYYSEEAVDFFSNINEIATIIRAHEVMPLGYQYMMDGKVTTIFSCSNYCGATNESAAMYIECGKIRIIAIESNEDFQFS</sequence>
<dbReference type="Gene3D" id="3.60.21.10">
    <property type="match status" value="1"/>
</dbReference>
<dbReference type="GO" id="GO:0004722">
    <property type="term" value="F:protein serine/threonine phosphatase activity"/>
    <property type="evidence" value="ECO:0007669"/>
    <property type="project" value="UniProtKB-EC"/>
</dbReference>
<reference evidence="3" key="1">
    <citation type="submission" date="2022-12" db="EMBL/GenBank/DDBJ databases">
        <title>Genome assemblies of Blomia tropicalis.</title>
        <authorList>
            <person name="Cui Y."/>
        </authorList>
    </citation>
    <scope>NUCLEOTIDE SEQUENCE</scope>
    <source>
        <tissue evidence="3">Adult mites</tissue>
    </source>
</reference>
<dbReference type="PROSITE" id="PS00125">
    <property type="entry name" value="SER_THR_PHOSPHATASE"/>
    <property type="match status" value="1"/>
</dbReference>
<name>A0A9Q0RRD2_BLOTA</name>
<dbReference type="PRINTS" id="PR00114">
    <property type="entry name" value="STPHPHTASE"/>
</dbReference>
<dbReference type="AlphaFoldDB" id="A0A9Q0RRD2"/>
<comment type="catalytic activity">
    <reaction evidence="1">
        <text>O-phospho-L-threonyl-[protein] + H2O = L-threonyl-[protein] + phosphate</text>
        <dbReference type="Rhea" id="RHEA:47004"/>
        <dbReference type="Rhea" id="RHEA-COMP:11060"/>
        <dbReference type="Rhea" id="RHEA-COMP:11605"/>
        <dbReference type="ChEBI" id="CHEBI:15377"/>
        <dbReference type="ChEBI" id="CHEBI:30013"/>
        <dbReference type="ChEBI" id="CHEBI:43474"/>
        <dbReference type="ChEBI" id="CHEBI:61977"/>
        <dbReference type="EC" id="3.1.3.16"/>
    </reaction>
</comment>